<comment type="catalytic activity">
    <reaction evidence="5">
        <text>a 2'-deoxyadenosine in DNA + S-adenosyl-L-methionine = an N(6)-methyl-2'-deoxyadenosine in DNA + S-adenosyl-L-homocysteine + H(+)</text>
        <dbReference type="Rhea" id="RHEA:15197"/>
        <dbReference type="Rhea" id="RHEA-COMP:12418"/>
        <dbReference type="Rhea" id="RHEA-COMP:12419"/>
        <dbReference type="ChEBI" id="CHEBI:15378"/>
        <dbReference type="ChEBI" id="CHEBI:57856"/>
        <dbReference type="ChEBI" id="CHEBI:59789"/>
        <dbReference type="ChEBI" id="CHEBI:90615"/>
        <dbReference type="ChEBI" id="CHEBI:90616"/>
        <dbReference type="EC" id="2.1.1.72"/>
    </reaction>
</comment>
<dbReference type="SUPFAM" id="SSF53335">
    <property type="entry name" value="S-adenosyl-L-methionine-dependent methyltransferases"/>
    <property type="match status" value="1"/>
</dbReference>
<dbReference type="GO" id="GO:1904047">
    <property type="term" value="F:S-adenosyl-L-methionine binding"/>
    <property type="evidence" value="ECO:0007669"/>
    <property type="project" value="TreeGrafter"/>
</dbReference>
<evidence type="ECO:0000313" key="6">
    <source>
        <dbReference type="EMBL" id="ENY53636.1"/>
    </source>
</evidence>
<evidence type="ECO:0000256" key="1">
    <source>
        <dbReference type="ARBA" id="ARBA00011900"/>
    </source>
</evidence>
<dbReference type="GO" id="GO:0009007">
    <property type="term" value="F:site-specific DNA-methyltransferase (adenine-specific) activity"/>
    <property type="evidence" value="ECO:0007669"/>
    <property type="project" value="UniProtKB-EC"/>
</dbReference>
<accession>N9UA91</accession>
<dbReference type="PROSITE" id="PS00092">
    <property type="entry name" value="N6_MTASE"/>
    <property type="match status" value="1"/>
</dbReference>
<dbReference type="GO" id="GO:0009307">
    <property type="term" value="P:DNA restriction-modification system"/>
    <property type="evidence" value="ECO:0007669"/>
    <property type="project" value="InterPro"/>
</dbReference>
<keyword evidence="7" id="KW-1185">Reference proteome</keyword>
<sequence>MSKIKKIQPVISYFGSKFRMIDTIFSLLELKNNDNFLDLFGGSGIVGINASKIIGCNTFLNDFDNIFPLKLKYALKNILSFEGNMKNYTLSRLNYFIKRLDNGWLDKLNFYNKQLTKLNLIHKDFNNIDVEFIKNNKINKIYVDPPYFGVKKLYKSSFDTKQHINLFLKLEKLKKITKIVVSYNDCKFIRSLYKDWKIIEFKKTNHSGVSKTKKIVTELLITNGI</sequence>
<dbReference type="PANTHER" id="PTHR30481">
    <property type="entry name" value="DNA ADENINE METHYLASE"/>
    <property type="match status" value="1"/>
</dbReference>
<keyword evidence="2" id="KW-0489">Methyltransferase</keyword>
<dbReference type="InterPro" id="IPR002052">
    <property type="entry name" value="DNA_methylase_N6_adenine_CS"/>
</dbReference>
<dbReference type="GO" id="GO:0006298">
    <property type="term" value="P:mismatch repair"/>
    <property type="evidence" value="ECO:0007669"/>
    <property type="project" value="TreeGrafter"/>
</dbReference>
<dbReference type="EC" id="2.1.1.72" evidence="1"/>
<gene>
    <name evidence="6" type="ORF">MALK_6640</name>
</gene>
<dbReference type="InterPro" id="IPR012327">
    <property type="entry name" value="MeTrfase_D12"/>
</dbReference>
<dbReference type="RefSeq" id="WP_002882124.1">
    <property type="nucleotide sequence ID" value="NZ_AMWK01000016.1"/>
</dbReference>
<organism evidence="6 7">
    <name type="scientific">Metamycoplasma alkalescens 14918</name>
    <dbReference type="NCBI Taxonomy" id="1188234"/>
    <lineage>
        <taxon>Bacteria</taxon>
        <taxon>Bacillati</taxon>
        <taxon>Mycoplasmatota</taxon>
        <taxon>Mycoplasmoidales</taxon>
        <taxon>Metamycoplasmataceae</taxon>
        <taxon>Metamycoplasma</taxon>
    </lineage>
</organism>
<evidence type="ECO:0000256" key="3">
    <source>
        <dbReference type="ARBA" id="ARBA00022679"/>
    </source>
</evidence>
<dbReference type="Pfam" id="PF02086">
    <property type="entry name" value="MethyltransfD12"/>
    <property type="match status" value="2"/>
</dbReference>
<proteinExistence type="predicted"/>
<protein>
    <recommendedName>
        <fullName evidence="1">site-specific DNA-methyltransferase (adenine-specific)</fullName>
        <ecNumber evidence="1">2.1.1.72</ecNumber>
    </recommendedName>
</protein>
<comment type="caution">
    <text evidence="6">The sequence shown here is derived from an EMBL/GenBank/DDBJ whole genome shotgun (WGS) entry which is preliminary data.</text>
</comment>
<dbReference type="PATRIC" id="fig|1188234.3.peg.643"/>
<evidence type="ECO:0000256" key="4">
    <source>
        <dbReference type="ARBA" id="ARBA00022691"/>
    </source>
</evidence>
<evidence type="ECO:0000313" key="7">
    <source>
        <dbReference type="Proteomes" id="UP000013137"/>
    </source>
</evidence>
<keyword evidence="3" id="KW-0808">Transferase</keyword>
<reference evidence="6 7" key="1">
    <citation type="journal article" date="2013" name="Genome Announc.">
        <title>Draft Genome Sequences of Mycoplasma alkalescens, Mycoplasma arginini, and Mycoplasma bovigenitalium, Three Species with Equivocal Pathogenic Status for Cattle.</title>
        <authorList>
            <person name="Manso-Silvan L."/>
            <person name="Tardy F."/>
            <person name="Baranowski E."/>
            <person name="Barre A."/>
            <person name="Blanchard A."/>
            <person name="Breton M."/>
            <person name="Couture C."/>
            <person name="Citti C."/>
            <person name="Dordet-Frisoni E."/>
            <person name="Dupuy V."/>
            <person name="Gaurivaud P."/>
            <person name="Jacob D."/>
            <person name="Lemaitre C."/>
            <person name="Nikolski M."/>
            <person name="Nouvel L.X."/>
            <person name="Poumarat F."/>
            <person name="Thebault P."/>
            <person name="Theil S."/>
            <person name="Thiaucourt F."/>
            <person name="Sirand-Pugnet P."/>
        </authorList>
    </citation>
    <scope>NUCLEOTIDE SEQUENCE [LARGE SCALE GENOMIC DNA]</scope>
    <source>
        <strain evidence="6 7">14918</strain>
    </source>
</reference>
<dbReference type="EMBL" id="AMWK01000016">
    <property type="protein sequence ID" value="ENY53636.1"/>
    <property type="molecule type" value="Genomic_DNA"/>
</dbReference>
<dbReference type="Gene3D" id="3.40.50.150">
    <property type="entry name" value="Vaccinia Virus protein VP39"/>
    <property type="match status" value="1"/>
</dbReference>
<evidence type="ECO:0000256" key="2">
    <source>
        <dbReference type="ARBA" id="ARBA00022603"/>
    </source>
</evidence>
<keyword evidence="4" id="KW-0949">S-adenosyl-L-methionine</keyword>
<dbReference type="GO" id="GO:0043565">
    <property type="term" value="F:sequence-specific DNA binding"/>
    <property type="evidence" value="ECO:0007669"/>
    <property type="project" value="TreeGrafter"/>
</dbReference>
<dbReference type="Proteomes" id="UP000013137">
    <property type="component" value="Unassembled WGS sequence"/>
</dbReference>
<dbReference type="eggNOG" id="COG0338">
    <property type="taxonomic scope" value="Bacteria"/>
</dbReference>
<dbReference type="GO" id="GO:0032259">
    <property type="term" value="P:methylation"/>
    <property type="evidence" value="ECO:0007669"/>
    <property type="project" value="UniProtKB-KW"/>
</dbReference>
<dbReference type="InterPro" id="IPR029063">
    <property type="entry name" value="SAM-dependent_MTases_sf"/>
</dbReference>
<name>N9UA91_9BACT</name>
<evidence type="ECO:0000256" key="5">
    <source>
        <dbReference type="ARBA" id="ARBA00047942"/>
    </source>
</evidence>
<dbReference type="AlphaFoldDB" id="N9UA91"/>